<dbReference type="PROSITE" id="PS00316">
    <property type="entry name" value="THAUMATIN_1"/>
    <property type="match status" value="1"/>
</dbReference>
<dbReference type="InterPro" id="IPR017949">
    <property type="entry name" value="Thaumatin_CS"/>
</dbReference>
<accession>A0A5A7RIM6</accession>
<dbReference type="Pfam" id="PF00314">
    <property type="entry name" value="Thaumatin"/>
    <property type="match status" value="1"/>
</dbReference>
<keyword evidence="5" id="KW-1185">Reference proteome</keyword>
<dbReference type="PRINTS" id="PR00347">
    <property type="entry name" value="THAUMATIN"/>
</dbReference>
<dbReference type="InterPro" id="IPR001938">
    <property type="entry name" value="Thaumatin"/>
</dbReference>
<dbReference type="FunFam" id="2.60.110.10:FF:000001">
    <property type="entry name" value="THAUMATIN-LIKE PROTEIN 1"/>
    <property type="match status" value="1"/>
</dbReference>
<dbReference type="OrthoDB" id="430315at2759"/>
<dbReference type="CDD" id="cd09218">
    <property type="entry name" value="TLP-PA"/>
    <property type="match status" value="1"/>
</dbReference>
<gene>
    <name evidence="4" type="ORF">STAS_34793</name>
</gene>
<feature type="region of interest" description="Disordered" evidence="2">
    <location>
        <begin position="251"/>
        <end position="277"/>
    </location>
</feature>
<dbReference type="PROSITE" id="PS51367">
    <property type="entry name" value="THAUMATIN_2"/>
    <property type="match status" value="1"/>
</dbReference>
<dbReference type="PANTHER" id="PTHR31048">
    <property type="entry name" value="OS03G0233200 PROTEIN"/>
    <property type="match status" value="1"/>
</dbReference>
<keyword evidence="1 3" id="KW-0732">Signal</keyword>
<evidence type="ECO:0000256" key="2">
    <source>
        <dbReference type="SAM" id="MobiDB-lite"/>
    </source>
</evidence>
<evidence type="ECO:0000256" key="1">
    <source>
        <dbReference type="ARBA" id="ARBA00022729"/>
    </source>
</evidence>
<dbReference type="Gene3D" id="2.60.110.10">
    <property type="entry name" value="Thaumatin"/>
    <property type="match status" value="1"/>
</dbReference>
<feature type="compositionally biased region" description="Polar residues" evidence="2">
    <location>
        <begin position="251"/>
        <end position="276"/>
    </location>
</feature>
<feature type="signal peptide" evidence="3">
    <location>
        <begin position="1"/>
        <end position="28"/>
    </location>
</feature>
<evidence type="ECO:0000256" key="3">
    <source>
        <dbReference type="SAM" id="SignalP"/>
    </source>
</evidence>
<organism evidence="4 5">
    <name type="scientific">Striga asiatica</name>
    <name type="common">Asiatic witchweed</name>
    <name type="synonym">Buchnera asiatica</name>
    <dbReference type="NCBI Taxonomy" id="4170"/>
    <lineage>
        <taxon>Eukaryota</taxon>
        <taxon>Viridiplantae</taxon>
        <taxon>Streptophyta</taxon>
        <taxon>Embryophyta</taxon>
        <taxon>Tracheophyta</taxon>
        <taxon>Spermatophyta</taxon>
        <taxon>Magnoliopsida</taxon>
        <taxon>eudicotyledons</taxon>
        <taxon>Gunneridae</taxon>
        <taxon>Pentapetalae</taxon>
        <taxon>asterids</taxon>
        <taxon>lamiids</taxon>
        <taxon>Lamiales</taxon>
        <taxon>Orobanchaceae</taxon>
        <taxon>Buchnereae</taxon>
        <taxon>Striga</taxon>
    </lineage>
</organism>
<dbReference type="EMBL" id="BKCP01012959">
    <property type="protein sequence ID" value="GER57014.1"/>
    <property type="molecule type" value="Genomic_DNA"/>
</dbReference>
<protein>
    <submittedName>
        <fullName evidence="4">Pathogenesis-related thaumatin superfamily protein</fullName>
    </submittedName>
</protein>
<dbReference type="Proteomes" id="UP000325081">
    <property type="component" value="Unassembled WGS sequence"/>
</dbReference>
<dbReference type="SMART" id="SM00205">
    <property type="entry name" value="THN"/>
    <property type="match status" value="1"/>
</dbReference>
<name>A0A5A7RIM6_STRAF</name>
<evidence type="ECO:0000313" key="5">
    <source>
        <dbReference type="Proteomes" id="UP000325081"/>
    </source>
</evidence>
<comment type="caution">
    <text evidence="4">The sequence shown here is derived from an EMBL/GenBank/DDBJ whole genome shotgun (WGS) entry which is preliminary data.</text>
</comment>
<reference evidence="5" key="1">
    <citation type="journal article" date="2019" name="Curr. Biol.">
        <title>Genome Sequence of Striga asiatica Provides Insight into the Evolution of Plant Parasitism.</title>
        <authorList>
            <person name="Yoshida S."/>
            <person name="Kim S."/>
            <person name="Wafula E.K."/>
            <person name="Tanskanen J."/>
            <person name="Kim Y.M."/>
            <person name="Honaas L."/>
            <person name="Yang Z."/>
            <person name="Spallek T."/>
            <person name="Conn C.E."/>
            <person name="Ichihashi Y."/>
            <person name="Cheong K."/>
            <person name="Cui S."/>
            <person name="Der J.P."/>
            <person name="Gundlach H."/>
            <person name="Jiao Y."/>
            <person name="Hori C."/>
            <person name="Ishida J.K."/>
            <person name="Kasahara H."/>
            <person name="Kiba T."/>
            <person name="Kim M.S."/>
            <person name="Koo N."/>
            <person name="Laohavisit A."/>
            <person name="Lee Y.H."/>
            <person name="Lumba S."/>
            <person name="McCourt P."/>
            <person name="Mortimer J.C."/>
            <person name="Mutuku J.M."/>
            <person name="Nomura T."/>
            <person name="Sasaki-Sekimoto Y."/>
            <person name="Seto Y."/>
            <person name="Wang Y."/>
            <person name="Wakatake T."/>
            <person name="Sakakibara H."/>
            <person name="Demura T."/>
            <person name="Yamaguchi S."/>
            <person name="Yoneyama K."/>
            <person name="Manabe R.I."/>
            <person name="Nelson D.C."/>
            <person name="Schulman A.H."/>
            <person name="Timko M.P."/>
            <person name="dePamphilis C.W."/>
            <person name="Choi D."/>
            <person name="Shirasu K."/>
        </authorList>
    </citation>
    <scope>NUCLEOTIDE SEQUENCE [LARGE SCALE GENOMIC DNA]</scope>
    <source>
        <strain evidence="5">cv. UVA1</strain>
    </source>
</reference>
<evidence type="ECO:0000313" key="4">
    <source>
        <dbReference type="EMBL" id="GER57014.1"/>
    </source>
</evidence>
<dbReference type="AlphaFoldDB" id="A0A5A7RIM6"/>
<dbReference type="InterPro" id="IPR037176">
    <property type="entry name" value="Osmotin/thaumatin-like_sf"/>
</dbReference>
<sequence>MFSASSSSSSHALYTTFIFLFLANDSFGTTFTLVNKCEYTIWPGILSNSGVSGLGTTGFELGPHDSRSFQAQPGWSGRFWARTGCSFDPSTGQGQCLTGDCGSGQVECGGSGAAPPATLAEFTVGSGGPDFYDVSLVDGYNLPVVVEPEGGSGQCGLTGCAADLGRSCPEELRAGGGRGCRSACEAFGSPEYCCRGEYGSPETCRPTAYSEAFKSACPRAYSYAYDDASSTFTCSGADYTIVFCPSRTSLKSSRDSISSQNSPEAASGTVDNTNSPAEEDDFLSWLPDFGSGMCGSQRLMELSPFLKIHGMSLKSYCFAISEDTWNESEIILHLRDEAKEYLDE</sequence>
<dbReference type="SUPFAM" id="SSF49870">
    <property type="entry name" value="Osmotin, thaumatin-like protein"/>
    <property type="match status" value="1"/>
</dbReference>
<proteinExistence type="predicted"/>
<feature type="chain" id="PRO_5023026053" evidence="3">
    <location>
        <begin position="29"/>
        <end position="344"/>
    </location>
</feature>